<dbReference type="EMBL" id="BARS01043151">
    <property type="protein sequence ID" value="GAG36566.1"/>
    <property type="molecule type" value="Genomic_DNA"/>
</dbReference>
<feature type="region of interest" description="Disordered" evidence="1">
    <location>
        <begin position="164"/>
        <end position="187"/>
    </location>
</feature>
<dbReference type="AlphaFoldDB" id="X0YID0"/>
<organism evidence="2">
    <name type="scientific">marine sediment metagenome</name>
    <dbReference type="NCBI Taxonomy" id="412755"/>
    <lineage>
        <taxon>unclassified sequences</taxon>
        <taxon>metagenomes</taxon>
        <taxon>ecological metagenomes</taxon>
    </lineage>
</organism>
<dbReference type="Gene3D" id="3.30.700.10">
    <property type="entry name" value="Glycoprotein, Type 4 Pilin"/>
    <property type="match status" value="1"/>
</dbReference>
<protein>
    <submittedName>
        <fullName evidence="2">Uncharacterized protein</fullName>
    </submittedName>
</protein>
<gene>
    <name evidence="2" type="ORF">S01H1_65376</name>
</gene>
<sequence>ARFVEGEFCFMTGIQAGQKPLPKRLLVGRPFEMAMNRLVPLLVGAVREEDHSTRQGLFAEVEASVQSETRKAKFSILPHRTLVAVTVPALMRAAESFDRLDATANSARLAIALRQYKRDHGEYPGQLEPLVPGYVDALPQDPFDGQTFRYRRDGDGFLLYSIGRDRTDDGGAPTQNRSGDLPWRAAR</sequence>
<evidence type="ECO:0000256" key="1">
    <source>
        <dbReference type="SAM" id="MobiDB-lite"/>
    </source>
</evidence>
<dbReference type="InterPro" id="IPR045584">
    <property type="entry name" value="Pilin-like"/>
</dbReference>
<comment type="caution">
    <text evidence="2">The sequence shown here is derived from an EMBL/GenBank/DDBJ whole genome shotgun (WGS) entry which is preliminary data.</text>
</comment>
<dbReference type="SUPFAM" id="SSF54523">
    <property type="entry name" value="Pili subunits"/>
    <property type="match status" value="1"/>
</dbReference>
<feature type="non-terminal residue" evidence="2">
    <location>
        <position position="1"/>
    </location>
</feature>
<accession>X0YID0</accession>
<proteinExistence type="predicted"/>
<evidence type="ECO:0000313" key="2">
    <source>
        <dbReference type="EMBL" id="GAG36566.1"/>
    </source>
</evidence>
<reference evidence="2" key="1">
    <citation type="journal article" date="2014" name="Front. Microbiol.">
        <title>High frequency of phylogenetically diverse reductive dehalogenase-homologous genes in deep subseafloor sedimentary metagenomes.</title>
        <authorList>
            <person name="Kawai M."/>
            <person name="Futagami T."/>
            <person name="Toyoda A."/>
            <person name="Takaki Y."/>
            <person name="Nishi S."/>
            <person name="Hori S."/>
            <person name="Arai W."/>
            <person name="Tsubouchi T."/>
            <person name="Morono Y."/>
            <person name="Uchiyama I."/>
            <person name="Ito T."/>
            <person name="Fujiyama A."/>
            <person name="Inagaki F."/>
            <person name="Takami H."/>
        </authorList>
    </citation>
    <scope>NUCLEOTIDE SEQUENCE</scope>
    <source>
        <strain evidence="2">Expedition CK06-06</strain>
    </source>
</reference>
<name>X0YID0_9ZZZZ</name>